<dbReference type="AlphaFoldDB" id="A0A7X5QZR6"/>
<dbReference type="PANTHER" id="PTHR34580">
    <property type="match status" value="1"/>
</dbReference>
<dbReference type="InterPro" id="IPR051534">
    <property type="entry name" value="CBASS_pafABC_assoc_protein"/>
</dbReference>
<dbReference type="GO" id="GO:0000502">
    <property type="term" value="C:proteasome complex"/>
    <property type="evidence" value="ECO:0007669"/>
    <property type="project" value="UniProtKB-KW"/>
</dbReference>
<keyword evidence="4" id="KW-1185">Reference proteome</keyword>
<dbReference type="RefSeq" id="WP_341777847.1">
    <property type="nucleotide sequence ID" value="NZ_JAAMOX010000001.1"/>
</dbReference>
<dbReference type="InterPro" id="IPR026881">
    <property type="entry name" value="WYL_dom"/>
</dbReference>
<feature type="domain" description="WYL" evidence="1">
    <location>
        <begin position="159"/>
        <end position="223"/>
    </location>
</feature>
<dbReference type="Proteomes" id="UP000541033">
    <property type="component" value="Unassembled WGS sequence"/>
</dbReference>
<evidence type="ECO:0000313" key="4">
    <source>
        <dbReference type="Proteomes" id="UP000541033"/>
    </source>
</evidence>
<keyword evidence="3" id="KW-0647">Proteasome</keyword>
<accession>A0A7X5QZR6</accession>
<dbReference type="EMBL" id="JAAMOX010000001">
    <property type="protein sequence ID" value="NIH52790.1"/>
    <property type="molecule type" value="Genomic_DNA"/>
</dbReference>
<name>A0A7X5QZR6_9MICO</name>
<dbReference type="InterPro" id="IPR057727">
    <property type="entry name" value="WCX_dom"/>
</dbReference>
<evidence type="ECO:0000259" key="2">
    <source>
        <dbReference type="Pfam" id="PF25583"/>
    </source>
</evidence>
<dbReference type="PROSITE" id="PS52050">
    <property type="entry name" value="WYL"/>
    <property type="match status" value="1"/>
</dbReference>
<dbReference type="Pfam" id="PF13280">
    <property type="entry name" value="WYL"/>
    <property type="match status" value="1"/>
</dbReference>
<dbReference type="Pfam" id="PF25583">
    <property type="entry name" value="WCX"/>
    <property type="match status" value="1"/>
</dbReference>
<dbReference type="PANTHER" id="PTHR34580:SF3">
    <property type="entry name" value="PROTEIN PAFB"/>
    <property type="match status" value="1"/>
</dbReference>
<sequence>MAAPQQRSISSEKRLFSMVLALIASTTGLTKQQILSSVYGYSDRYDESGNNASLERQFERDKDSLRELGIPLDTIDSPEEAGNTQLMRYRILKEGYELPADVSFDARERALLALASTVWREGSLSAESRRSLMKLTSLGVTPDSALIGYSPRVHTRDAAFPALLEAIQQRHTVSFQYAKPGIPAVFTREVVPLALVSFESRWHLYSYDWAMHAPRTFLLSRMVSPVSQVSAPDYNYDDSFDYAGHLFSELQAIADRQHATVRVLRNTDAAVRLAERAAKASEGDSPVGIDDSTALITLSVPYVDAHVFADELAGYGPEATVIEPAELRDLVIRRLRRAVSAHG</sequence>
<comment type="caution">
    <text evidence="3">The sequence shown here is derived from an EMBL/GenBank/DDBJ whole genome shotgun (WGS) entry which is preliminary data.</text>
</comment>
<organism evidence="3 4">
    <name type="scientific">Lysinibacter cavernae</name>
    <dbReference type="NCBI Taxonomy" id="1640652"/>
    <lineage>
        <taxon>Bacteria</taxon>
        <taxon>Bacillati</taxon>
        <taxon>Actinomycetota</taxon>
        <taxon>Actinomycetes</taxon>
        <taxon>Micrococcales</taxon>
        <taxon>Microbacteriaceae</taxon>
        <taxon>Lysinibacter</taxon>
    </lineage>
</organism>
<protein>
    <submittedName>
        <fullName evidence="3">Proteasome accessory factor B</fullName>
    </submittedName>
</protein>
<reference evidence="3 4" key="1">
    <citation type="submission" date="2020-02" db="EMBL/GenBank/DDBJ databases">
        <title>Sequencing the genomes of 1000 actinobacteria strains.</title>
        <authorList>
            <person name="Klenk H.-P."/>
        </authorList>
    </citation>
    <scope>NUCLEOTIDE SEQUENCE [LARGE SCALE GENOMIC DNA]</scope>
    <source>
        <strain evidence="3 4">DSM 27960</strain>
    </source>
</reference>
<evidence type="ECO:0000259" key="1">
    <source>
        <dbReference type="Pfam" id="PF13280"/>
    </source>
</evidence>
<proteinExistence type="predicted"/>
<evidence type="ECO:0000313" key="3">
    <source>
        <dbReference type="EMBL" id="NIH52790.1"/>
    </source>
</evidence>
<gene>
    <name evidence="3" type="ORF">FHX76_000658</name>
</gene>
<feature type="domain" description="WCX" evidence="2">
    <location>
        <begin position="257"/>
        <end position="339"/>
    </location>
</feature>